<accession>A0A1H3ACI7</accession>
<comment type="similarity">
    <text evidence="1 2">Belongs to the arylamine N-acetyltransferase family.</text>
</comment>
<dbReference type="AlphaFoldDB" id="A0A1H3ACI7"/>
<evidence type="ECO:0000256" key="2">
    <source>
        <dbReference type="RuleBase" id="RU003452"/>
    </source>
</evidence>
<keyword evidence="4" id="KW-1185">Reference proteome</keyword>
<dbReference type="PRINTS" id="PR01543">
    <property type="entry name" value="ANATRNSFRASE"/>
</dbReference>
<dbReference type="InterPro" id="IPR001447">
    <property type="entry name" value="Arylamine_N-AcTrfase"/>
</dbReference>
<dbReference type="EMBL" id="FNON01000002">
    <property type="protein sequence ID" value="SDX26579.1"/>
    <property type="molecule type" value="Genomic_DNA"/>
</dbReference>
<dbReference type="SUPFAM" id="SSF54001">
    <property type="entry name" value="Cysteine proteinases"/>
    <property type="match status" value="1"/>
</dbReference>
<evidence type="ECO:0000313" key="3">
    <source>
        <dbReference type="EMBL" id="SDX26579.1"/>
    </source>
</evidence>
<protein>
    <submittedName>
        <fullName evidence="3">N-hydroxyarylamine O-acetyltransferase</fullName>
    </submittedName>
</protein>
<dbReference type="PANTHER" id="PTHR11786:SF0">
    <property type="entry name" value="ARYLAMINE N-ACETYLTRANSFERASE 4-RELATED"/>
    <property type="match status" value="1"/>
</dbReference>
<gene>
    <name evidence="3" type="ORF">SAMN05421504_102852</name>
</gene>
<keyword evidence="3" id="KW-0808">Transferase</keyword>
<name>A0A1H3ACI7_9PSEU</name>
<dbReference type="GO" id="GO:0016407">
    <property type="term" value="F:acetyltransferase activity"/>
    <property type="evidence" value="ECO:0007669"/>
    <property type="project" value="InterPro"/>
</dbReference>
<dbReference type="Gene3D" id="2.40.128.150">
    <property type="entry name" value="Cysteine proteinases"/>
    <property type="match status" value="1"/>
</dbReference>
<proteinExistence type="inferred from homology"/>
<reference evidence="3 4" key="1">
    <citation type="submission" date="2016-10" db="EMBL/GenBank/DDBJ databases">
        <authorList>
            <person name="de Groot N.N."/>
        </authorList>
    </citation>
    <scope>NUCLEOTIDE SEQUENCE [LARGE SCALE GENOMIC DNA]</scope>
    <source>
        <strain evidence="3 4">CPCC 202699</strain>
    </source>
</reference>
<dbReference type="OrthoDB" id="7181050at2"/>
<evidence type="ECO:0000313" key="4">
    <source>
        <dbReference type="Proteomes" id="UP000199515"/>
    </source>
</evidence>
<dbReference type="PANTHER" id="PTHR11786">
    <property type="entry name" value="N-HYDROXYARYLAMINE O-ACETYLTRANSFERASE"/>
    <property type="match status" value="1"/>
</dbReference>
<dbReference type="STRING" id="589385.SAMN05421504_102852"/>
<dbReference type="InterPro" id="IPR038765">
    <property type="entry name" value="Papain-like_cys_pep_sf"/>
</dbReference>
<dbReference type="Proteomes" id="UP000199515">
    <property type="component" value="Unassembled WGS sequence"/>
</dbReference>
<organism evidence="3 4">
    <name type="scientific">Amycolatopsis xylanica</name>
    <dbReference type="NCBI Taxonomy" id="589385"/>
    <lineage>
        <taxon>Bacteria</taxon>
        <taxon>Bacillati</taxon>
        <taxon>Actinomycetota</taxon>
        <taxon>Actinomycetes</taxon>
        <taxon>Pseudonocardiales</taxon>
        <taxon>Pseudonocardiaceae</taxon>
        <taxon>Amycolatopsis</taxon>
    </lineage>
</organism>
<dbReference type="RefSeq" id="WP_091288685.1">
    <property type="nucleotide sequence ID" value="NZ_FNON01000002.1"/>
</dbReference>
<dbReference type="Pfam" id="PF00797">
    <property type="entry name" value="Acetyltransf_2"/>
    <property type="match status" value="1"/>
</dbReference>
<evidence type="ECO:0000256" key="1">
    <source>
        <dbReference type="ARBA" id="ARBA00006547"/>
    </source>
</evidence>
<sequence length="257" mass="29423">MNFDLDAYLTRIGHARVTPSAEALESLHEAHVRSIPFENLDVVMGTHAGIGLGVIQDKLVRRQRGGYCYEHGLLFAAALEALGFTVERRMARVQPDRPGPSTHMMLVVRIGDDEFLADVGFGWGLLRSMPLRDQEIVDQSGWKYRLLQNGPWWRLQRFESDWTTLHQFGPEVRYQVDYEVGHHYVSTHPKSPFWEQIVVMRLEPGLSKRFVGNELILEYADGRVEKSIVTRETLDETLRGLDVVVTPNELAKIDTLR</sequence>
<dbReference type="Gene3D" id="3.30.2140.10">
    <property type="entry name" value="Arylamine N-acetyltransferase"/>
    <property type="match status" value="1"/>
</dbReference>